<keyword evidence="7 8" id="KW-0472">Membrane</keyword>
<evidence type="ECO:0000259" key="9">
    <source>
        <dbReference type="Pfam" id="PF13231"/>
    </source>
</evidence>
<feature type="transmembrane region" description="Helical" evidence="8">
    <location>
        <begin position="300"/>
        <end position="320"/>
    </location>
</feature>
<dbReference type="GO" id="GO:0009103">
    <property type="term" value="P:lipopolysaccharide biosynthetic process"/>
    <property type="evidence" value="ECO:0007669"/>
    <property type="project" value="UniProtKB-ARBA"/>
</dbReference>
<evidence type="ECO:0000256" key="4">
    <source>
        <dbReference type="ARBA" id="ARBA00022679"/>
    </source>
</evidence>
<evidence type="ECO:0000256" key="3">
    <source>
        <dbReference type="ARBA" id="ARBA00022676"/>
    </source>
</evidence>
<name>A0A101FX55_9CHLR</name>
<keyword evidence="2" id="KW-1003">Cell membrane</keyword>
<evidence type="ECO:0000256" key="2">
    <source>
        <dbReference type="ARBA" id="ARBA00022475"/>
    </source>
</evidence>
<dbReference type="InterPro" id="IPR038731">
    <property type="entry name" value="RgtA/B/C-like"/>
</dbReference>
<evidence type="ECO:0000256" key="8">
    <source>
        <dbReference type="SAM" id="Phobius"/>
    </source>
</evidence>
<dbReference type="GO" id="GO:0016763">
    <property type="term" value="F:pentosyltransferase activity"/>
    <property type="evidence" value="ECO:0007669"/>
    <property type="project" value="TreeGrafter"/>
</dbReference>
<dbReference type="Proteomes" id="UP000064249">
    <property type="component" value="Unassembled WGS sequence"/>
</dbReference>
<dbReference type="PANTHER" id="PTHR33908:SF11">
    <property type="entry name" value="MEMBRANE PROTEIN"/>
    <property type="match status" value="1"/>
</dbReference>
<dbReference type="InterPro" id="IPR050297">
    <property type="entry name" value="LipidA_mod_glycosyltrf_83"/>
</dbReference>
<protein>
    <submittedName>
        <fullName evidence="10">Putative membrane protein</fullName>
    </submittedName>
</protein>
<feature type="transmembrane region" description="Helical" evidence="8">
    <location>
        <begin position="326"/>
        <end position="342"/>
    </location>
</feature>
<keyword evidence="6 8" id="KW-1133">Transmembrane helix</keyword>
<keyword evidence="5 8" id="KW-0812">Transmembrane</keyword>
<feature type="transmembrane region" description="Helical" evidence="8">
    <location>
        <begin position="12"/>
        <end position="29"/>
    </location>
</feature>
<dbReference type="Pfam" id="PF13231">
    <property type="entry name" value="PMT_2"/>
    <property type="match status" value="1"/>
</dbReference>
<evidence type="ECO:0000313" key="11">
    <source>
        <dbReference type="Proteomes" id="UP000064249"/>
    </source>
</evidence>
<feature type="transmembrane region" description="Helical" evidence="8">
    <location>
        <begin position="150"/>
        <end position="168"/>
    </location>
</feature>
<comment type="caution">
    <text evidence="10">The sequence shown here is derived from an EMBL/GenBank/DDBJ whole genome shotgun (WGS) entry which is preliminary data.</text>
</comment>
<feature type="transmembrane region" description="Helical" evidence="8">
    <location>
        <begin position="101"/>
        <end position="119"/>
    </location>
</feature>
<evidence type="ECO:0000313" key="10">
    <source>
        <dbReference type="EMBL" id="KUK46054.1"/>
    </source>
</evidence>
<evidence type="ECO:0000256" key="7">
    <source>
        <dbReference type="ARBA" id="ARBA00023136"/>
    </source>
</evidence>
<feature type="domain" description="Glycosyltransferase RgtA/B/C/D-like" evidence="9">
    <location>
        <begin position="79"/>
        <end position="232"/>
    </location>
</feature>
<feature type="transmembrane region" description="Helical" evidence="8">
    <location>
        <begin position="126"/>
        <end position="144"/>
    </location>
</feature>
<accession>A0A101FX55</accession>
<dbReference type="PANTHER" id="PTHR33908">
    <property type="entry name" value="MANNOSYLTRANSFERASE YKCB-RELATED"/>
    <property type="match status" value="1"/>
</dbReference>
<proteinExistence type="predicted"/>
<keyword evidence="3" id="KW-0328">Glycosyltransferase</keyword>
<dbReference type="AlphaFoldDB" id="A0A101FX55"/>
<dbReference type="GO" id="GO:0005886">
    <property type="term" value="C:plasma membrane"/>
    <property type="evidence" value="ECO:0007669"/>
    <property type="project" value="UniProtKB-SubCell"/>
</dbReference>
<feature type="transmembrane region" description="Helical" evidence="8">
    <location>
        <begin position="354"/>
        <end position="373"/>
    </location>
</feature>
<comment type="subcellular location">
    <subcellularLocation>
        <location evidence="1">Cell membrane</location>
        <topology evidence="1">Multi-pass membrane protein</topology>
    </subcellularLocation>
</comment>
<evidence type="ECO:0000256" key="5">
    <source>
        <dbReference type="ARBA" id="ARBA00022692"/>
    </source>
</evidence>
<evidence type="ECO:0000256" key="6">
    <source>
        <dbReference type="ARBA" id="ARBA00022989"/>
    </source>
</evidence>
<reference evidence="10 11" key="1">
    <citation type="journal article" date="2015" name="MBio">
        <title>Genome-Resolved Metagenomic Analysis Reveals Roles for Candidate Phyla and Other Microbial Community Members in Biogeochemical Transformations in Oil Reservoirs.</title>
        <authorList>
            <person name="Hu P."/>
            <person name="Tom L."/>
            <person name="Singh A."/>
            <person name="Thomas B.C."/>
            <person name="Baker B.J."/>
            <person name="Piceno Y.M."/>
            <person name="Andersen G.L."/>
            <person name="Banfield J.F."/>
        </authorList>
    </citation>
    <scope>NUCLEOTIDE SEQUENCE [LARGE SCALE GENOMIC DNA]</scope>
    <source>
        <strain evidence="10">46_16</strain>
    </source>
</reference>
<feature type="transmembrane region" description="Helical" evidence="8">
    <location>
        <begin position="221"/>
        <end position="240"/>
    </location>
</feature>
<dbReference type="EMBL" id="LGFU01000081">
    <property type="protein sequence ID" value="KUK46054.1"/>
    <property type="molecule type" value="Genomic_DNA"/>
</dbReference>
<gene>
    <name evidence="10" type="ORF">XD73_1074</name>
</gene>
<evidence type="ECO:0000256" key="1">
    <source>
        <dbReference type="ARBA" id="ARBA00004651"/>
    </source>
</evidence>
<organism evidence="10 11">
    <name type="scientific">Anaerolinea thermophila</name>
    <dbReference type="NCBI Taxonomy" id="167964"/>
    <lineage>
        <taxon>Bacteria</taxon>
        <taxon>Bacillati</taxon>
        <taxon>Chloroflexota</taxon>
        <taxon>Anaerolineae</taxon>
        <taxon>Anaerolineales</taxon>
        <taxon>Anaerolineaceae</taxon>
        <taxon>Anaerolinea</taxon>
    </lineage>
</organism>
<keyword evidence="4" id="KW-0808">Transferase</keyword>
<feature type="transmembrane region" description="Helical" evidence="8">
    <location>
        <begin position="180"/>
        <end position="209"/>
    </location>
</feature>
<sequence>MQAVKPKKKPLFVLLTIVVVLLGTLIRIYDLSDAPLDFHPTRQLHSALMSRGMYYQLTGETSAQAQRAIEQWKLEGLIEPPIMEWLTAFGYRLVGEVDLRIPRLIAMTFWLLSAILLVIGAKEEQGWKAALIGVAFFLFYPYGVIASRSFQPETLLVFFLAFFLLALLQWDKRRNWRWAVAAGLLGGVAIFVKTVAAFFVAGMWLGWLLSDKNWKTVFKDAKIWVAFLLTILPYGIYLVYGVWIDKGLAGQFSLRFFPSMWTDVAFYLRWLSNLRRVVSVEWLVAALVGIFLMEKKSTRNILLGAGVGYILLGFALPHHISTHDYYHLPLLLLVAFAVTALFQKLIRWLGEKKTGVQVATGIAFCMLFGIYAMDARSTLNKQDYRQEVAYWERVGTMFSPQDKVVALSQDYSYRLAYWGWVSSRNWPNMDDIALRQQAGLDVDIADYFEDYTSGYDYFLVTDFEEFTRQPELEEWLRANYPLLSTEEGVLVFDLTPANP</sequence>